<dbReference type="GeneID" id="19112277"/>
<dbReference type="RefSeq" id="XP_007676115.1">
    <property type="nucleotide sequence ID" value="XM_007677925.1"/>
</dbReference>
<dbReference type="KEGG" id="bcom:BAUCODRAFT_33946"/>
<evidence type="ECO:0000313" key="3">
    <source>
        <dbReference type="Proteomes" id="UP000011761"/>
    </source>
</evidence>
<accession>M2NCH6</accession>
<protein>
    <submittedName>
        <fullName evidence="2">Uncharacterized protein</fullName>
    </submittedName>
</protein>
<sequence>MTSRSYQAHMRSRKRPVVPPPPEAWSIRNSRRRCAMKAARSYSWFGSTPPFVVEQTRLEVL</sequence>
<dbReference type="EMBL" id="KB445555">
    <property type="protein sequence ID" value="EMC96585.1"/>
    <property type="molecule type" value="Genomic_DNA"/>
</dbReference>
<keyword evidence="3" id="KW-1185">Reference proteome</keyword>
<feature type="region of interest" description="Disordered" evidence="1">
    <location>
        <begin position="1"/>
        <end position="24"/>
    </location>
</feature>
<name>M2NCH6_BAUPA</name>
<proteinExistence type="predicted"/>
<evidence type="ECO:0000256" key="1">
    <source>
        <dbReference type="SAM" id="MobiDB-lite"/>
    </source>
</evidence>
<dbReference type="AlphaFoldDB" id="M2NCH6"/>
<evidence type="ECO:0000313" key="2">
    <source>
        <dbReference type="EMBL" id="EMC96585.1"/>
    </source>
</evidence>
<gene>
    <name evidence="2" type="ORF">BAUCODRAFT_33946</name>
</gene>
<organism evidence="2 3">
    <name type="scientific">Baudoinia panamericana (strain UAMH 10762)</name>
    <name type="common">Angels' share fungus</name>
    <name type="synonym">Baudoinia compniacensis (strain UAMH 10762)</name>
    <dbReference type="NCBI Taxonomy" id="717646"/>
    <lineage>
        <taxon>Eukaryota</taxon>
        <taxon>Fungi</taxon>
        <taxon>Dikarya</taxon>
        <taxon>Ascomycota</taxon>
        <taxon>Pezizomycotina</taxon>
        <taxon>Dothideomycetes</taxon>
        <taxon>Dothideomycetidae</taxon>
        <taxon>Mycosphaerellales</taxon>
        <taxon>Teratosphaeriaceae</taxon>
        <taxon>Baudoinia</taxon>
    </lineage>
</organism>
<dbReference type="Proteomes" id="UP000011761">
    <property type="component" value="Unassembled WGS sequence"/>
</dbReference>
<dbReference type="HOGENOM" id="CLU_2922267_0_0_1"/>
<reference evidence="2 3" key="1">
    <citation type="journal article" date="2012" name="PLoS Pathog.">
        <title>Diverse lifestyles and strategies of plant pathogenesis encoded in the genomes of eighteen Dothideomycetes fungi.</title>
        <authorList>
            <person name="Ohm R.A."/>
            <person name="Feau N."/>
            <person name="Henrissat B."/>
            <person name="Schoch C.L."/>
            <person name="Horwitz B.A."/>
            <person name="Barry K.W."/>
            <person name="Condon B.J."/>
            <person name="Copeland A.C."/>
            <person name="Dhillon B."/>
            <person name="Glaser F."/>
            <person name="Hesse C.N."/>
            <person name="Kosti I."/>
            <person name="LaButti K."/>
            <person name="Lindquist E.A."/>
            <person name="Lucas S."/>
            <person name="Salamov A.A."/>
            <person name="Bradshaw R.E."/>
            <person name="Ciuffetti L."/>
            <person name="Hamelin R.C."/>
            <person name="Kema G.H.J."/>
            <person name="Lawrence C."/>
            <person name="Scott J.A."/>
            <person name="Spatafora J.W."/>
            <person name="Turgeon B.G."/>
            <person name="de Wit P.J.G.M."/>
            <person name="Zhong S."/>
            <person name="Goodwin S.B."/>
            <person name="Grigoriev I.V."/>
        </authorList>
    </citation>
    <scope>NUCLEOTIDE SEQUENCE [LARGE SCALE GENOMIC DNA]</scope>
    <source>
        <strain evidence="2 3">UAMH 10762</strain>
    </source>
</reference>